<sequence>MKTALDLVAAAKAQIDEVDVAHADGAVREADVLIDVREPEEYAAGHVPGAINIPRGVLEFQLSSNPALEPRNLKLVIYCKTSGRAALAALSLKAMGYLDVCSITGGFDAWAAAGKPVAKPVQPDFS</sequence>
<keyword evidence="2" id="KW-0808">Transferase</keyword>
<name>A0A317MWM5_9GAMM</name>
<accession>A0A317MWM5</accession>
<dbReference type="Pfam" id="PF00581">
    <property type="entry name" value="Rhodanese"/>
    <property type="match status" value="1"/>
</dbReference>
<reference evidence="2 3" key="1">
    <citation type="submission" date="2018-05" db="EMBL/GenBank/DDBJ databases">
        <title>Genomic Encyclopedia of Type Strains, Phase IV (KMG-IV): sequencing the most valuable type-strain genomes for metagenomic binning, comparative biology and taxonomic classification.</title>
        <authorList>
            <person name="Goeker M."/>
        </authorList>
    </citation>
    <scope>NUCLEOTIDE SEQUENCE [LARGE SCALE GENOMIC DNA]</scope>
    <source>
        <strain evidence="2 3">DSM 23606</strain>
    </source>
</reference>
<evidence type="ECO:0000259" key="1">
    <source>
        <dbReference type="PROSITE" id="PS50206"/>
    </source>
</evidence>
<dbReference type="Gene3D" id="3.40.250.10">
    <property type="entry name" value="Rhodanese-like domain"/>
    <property type="match status" value="1"/>
</dbReference>
<dbReference type="InterPro" id="IPR001307">
    <property type="entry name" value="Thiosulphate_STrfase_CS"/>
</dbReference>
<dbReference type="PROSITE" id="PS50206">
    <property type="entry name" value="RHODANESE_3"/>
    <property type="match status" value="1"/>
</dbReference>
<dbReference type="PROSITE" id="PS00380">
    <property type="entry name" value="RHODANESE_1"/>
    <property type="match status" value="1"/>
</dbReference>
<dbReference type="OrthoDB" id="9791096at2"/>
<keyword evidence="3" id="KW-1185">Reference proteome</keyword>
<gene>
    <name evidence="2" type="ORF">C7443_103136</name>
</gene>
<dbReference type="SUPFAM" id="SSF52821">
    <property type="entry name" value="Rhodanese/Cell cycle control phosphatase"/>
    <property type="match status" value="1"/>
</dbReference>
<dbReference type="InterPro" id="IPR036873">
    <property type="entry name" value="Rhodanese-like_dom_sf"/>
</dbReference>
<dbReference type="SMART" id="SM00450">
    <property type="entry name" value="RHOD"/>
    <property type="match status" value="1"/>
</dbReference>
<feature type="domain" description="Rhodanese" evidence="1">
    <location>
        <begin position="27"/>
        <end position="119"/>
    </location>
</feature>
<protein>
    <submittedName>
        <fullName evidence="2">Rhodanese-related sulfurtransferase</fullName>
    </submittedName>
</protein>
<evidence type="ECO:0000313" key="3">
    <source>
        <dbReference type="Proteomes" id="UP000246569"/>
    </source>
</evidence>
<comment type="caution">
    <text evidence="2">The sequence shown here is derived from an EMBL/GenBank/DDBJ whole genome shotgun (WGS) entry which is preliminary data.</text>
</comment>
<dbReference type="InterPro" id="IPR001763">
    <property type="entry name" value="Rhodanese-like_dom"/>
</dbReference>
<dbReference type="CDD" id="cd00158">
    <property type="entry name" value="RHOD"/>
    <property type="match status" value="1"/>
</dbReference>
<dbReference type="AlphaFoldDB" id="A0A317MWM5"/>
<evidence type="ECO:0000313" key="2">
    <source>
        <dbReference type="EMBL" id="PWV63211.1"/>
    </source>
</evidence>
<organism evidence="2 3">
    <name type="scientific">Plasticicumulans acidivorans</name>
    <dbReference type="NCBI Taxonomy" id="886464"/>
    <lineage>
        <taxon>Bacteria</taxon>
        <taxon>Pseudomonadati</taxon>
        <taxon>Pseudomonadota</taxon>
        <taxon>Gammaproteobacteria</taxon>
        <taxon>Candidatus Competibacteraceae</taxon>
        <taxon>Plasticicumulans</taxon>
    </lineage>
</organism>
<dbReference type="Proteomes" id="UP000246569">
    <property type="component" value="Unassembled WGS sequence"/>
</dbReference>
<dbReference type="EMBL" id="QGTJ01000003">
    <property type="protein sequence ID" value="PWV63211.1"/>
    <property type="molecule type" value="Genomic_DNA"/>
</dbReference>
<proteinExistence type="predicted"/>
<dbReference type="GO" id="GO:0004792">
    <property type="term" value="F:thiosulfate-cyanide sulfurtransferase activity"/>
    <property type="evidence" value="ECO:0007669"/>
    <property type="project" value="InterPro"/>
</dbReference>
<dbReference type="RefSeq" id="WP_110017721.1">
    <property type="nucleotide sequence ID" value="NZ_QGTJ01000003.1"/>
</dbReference>
<dbReference type="PANTHER" id="PTHR44086">
    <property type="entry name" value="THIOSULFATE SULFURTRANSFERASE RDL2, MITOCHONDRIAL-RELATED"/>
    <property type="match status" value="1"/>
</dbReference>
<dbReference type="PANTHER" id="PTHR44086:SF10">
    <property type="entry name" value="THIOSULFATE SULFURTRANSFERASE_RHODANESE-LIKE DOMAIN-CONTAINING PROTEIN 3"/>
    <property type="match status" value="1"/>
</dbReference>